<dbReference type="Proteomes" id="UP000031501">
    <property type="component" value="Chromosome"/>
</dbReference>
<protein>
    <submittedName>
        <fullName evidence="3">Uncharacterized protein</fullName>
    </submittedName>
</protein>
<feature type="transmembrane region" description="Helical" evidence="2">
    <location>
        <begin position="39"/>
        <end position="60"/>
    </location>
</feature>
<sequence>MTCWRQLAGAEQPASGVPARGRGVTRLGHAARGGWRTGTAVACSTFVLAAAATAGSLALVHRVPREP</sequence>
<organism evidence="3 4">
    <name type="scientific">Streptomyces pluripotens</name>
    <dbReference type="NCBI Taxonomy" id="1355015"/>
    <lineage>
        <taxon>Bacteria</taxon>
        <taxon>Bacillati</taxon>
        <taxon>Actinomycetota</taxon>
        <taxon>Actinomycetes</taxon>
        <taxon>Kitasatosporales</taxon>
        <taxon>Streptomycetaceae</taxon>
        <taxon>Streptomyces</taxon>
    </lineage>
</organism>
<dbReference type="EMBL" id="CP022433">
    <property type="protein sequence ID" value="ASN27838.1"/>
    <property type="molecule type" value="Genomic_DNA"/>
</dbReference>
<dbReference type="AlphaFoldDB" id="A0A221P761"/>
<evidence type="ECO:0000313" key="4">
    <source>
        <dbReference type="Proteomes" id="UP000031501"/>
    </source>
</evidence>
<gene>
    <name evidence="3" type="ORF">LK07_31755</name>
</gene>
<name>A0A221P761_9ACTN</name>
<proteinExistence type="predicted"/>
<evidence type="ECO:0000313" key="3">
    <source>
        <dbReference type="EMBL" id="ASN27838.1"/>
    </source>
</evidence>
<dbReference type="KEGG" id="splu:LK06_030560"/>
<reference evidence="3 4" key="1">
    <citation type="submission" date="2017-07" db="EMBL/GenBank/DDBJ databases">
        <title>Genome sequence of Streptomyces pluripotens MUSC 137T.</title>
        <authorList>
            <person name="Ser H.-L."/>
            <person name="Lee L.-H."/>
        </authorList>
    </citation>
    <scope>NUCLEOTIDE SEQUENCE [LARGE SCALE GENOMIC DNA]</scope>
    <source>
        <strain evidence="3 4">MUSC 137</strain>
    </source>
</reference>
<feature type="region of interest" description="Disordered" evidence="1">
    <location>
        <begin position="1"/>
        <end position="21"/>
    </location>
</feature>
<accession>A0A221P761</accession>
<dbReference type="RefSeq" id="WP_039657768.1">
    <property type="nucleotide sequence ID" value="NZ_CP022433.1"/>
</dbReference>
<evidence type="ECO:0000256" key="2">
    <source>
        <dbReference type="SAM" id="Phobius"/>
    </source>
</evidence>
<keyword evidence="2" id="KW-0472">Membrane</keyword>
<evidence type="ECO:0000256" key="1">
    <source>
        <dbReference type="SAM" id="MobiDB-lite"/>
    </source>
</evidence>
<keyword evidence="2" id="KW-1133">Transmembrane helix</keyword>
<keyword evidence="2" id="KW-0812">Transmembrane</keyword>
<keyword evidence="4" id="KW-1185">Reference proteome</keyword>